<accession>A0A0F7ZPK1</accession>
<evidence type="ECO:0000313" key="2">
    <source>
        <dbReference type="EMBL" id="KJZ75640.1"/>
    </source>
</evidence>
<feature type="compositionally biased region" description="Polar residues" evidence="1">
    <location>
        <begin position="58"/>
        <end position="81"/>
    </location>
</feature>
<dbReference type="Proteomes" id="UP000054481">
    <property type="component" value="Unassembled WGS sequence"/>
</dbReference>
<dbReference type="OrthoDB" id="4927785at2759"/>
<gene>
    <name evidence="2" type="ORF">HIM_05103</name>
</gene>
<proteinExistence type="predicted"/>
<sequence length="217" mass="23164">MASRRGRFRRGQANKENSGLRLEPDNAESRPVNTRGPAKTDGERGRDDGVDGGENSGAARSTLNPESNVWVPTSSLPTASGSKEFGAGVEQGSREETDVTIKADMDNQKGLGRIVNYRLLKEERKKKRNYRKEEAVYIHNGPCHDTAHGPAPTGAIGDAVAPDGNQASATRGIIKARANTIATPGGPSAGANLFDQMTFQLLNKTLRDSDGGQPQEP</sequence>
<feature type="compositionally biased region" description="Basic residues" evidence="1">
    <location>
        <begin position="1"/>
        <end position="12"/>
    </location>
</feature>
<protein>
    <submittedName>
        <fullName evidence="2">Uncharacterized protein</fullName>
    </submittedName>
</protein>
<dbReference type="EMBL" id="KQ030516">
    <property type="protein sequence ID" value="KJZ75640.1"/>
    <property type="molecule type" value="Genomic_DNA"/>
</dbReference>
<feature type="compositionally biased region" description="Basic and acidic residues" evidence="1">
    <location>
        <begin position="38"/>
        <end position="49"/>
    </location>
</feature>
<organism evidence="2 3">
    <name type="scientific">Hirsutella minnesotensis 3608</name>
    <dbReference type="NCBI Taxonomy" id="1043627"/>
    <lineage>
        <taxon>Eukaryota</taxon>
        <taxon>Fungi</taxon>
        <taxon>Dikarya</taxon>
        <taxon>Ascomycota</taxon>
        <taxon>Pezizomycotina</taxon>
        <taxon>Sordariomycetes</taxon>
        <taxon>Hypocreomycetidae</taxon>
        <taxon>Hypocreales</taxon>
        <taxon>Ophiocordycipitaceae</taxon>
        <taxon>Hirsutella</taxon>
    </lineage>
</organism>
<dbReference type="AlphaFoldDB" id="A0A0F7ZPK1"/>
<evidence type="ECO:0000313" key="3">
    <source>
        <dbReference type="Proteomes" id="UP000054481"/>
    </source>
</evidence>
<evidence type="ECO:0000256" key="1">
    <source>
        <dbReference type="SAM" id="MobiDB-lite"/>
    </source>
</evidence>
<feature type="region of interest" description="Disordered" evidence="1">
    <location>
        <begin position="1"/>
        <end position="99"/>
    </location>
</feature>
<keyword evidence="3" id="KW-1185">Reference proteome</keyword>
<reference evidence="2 3" key="1">
    <citation type="journal article" date="2014" name="Genome Biol. Evol.">
        <title>Comparative genomics and transcriptomics analyses reveal divergent lifestyle features of nematode endoparasitic fungus Hirsutella minnesotensis.</title>
        <authorList>
            <person name="Lai Y."/>
            <person name="Liu K."/>
            <person name="Zhang X."/>
            <person name="Zhang X."/>
            <person name="Li K."/>
            <person name="Wang N."/>
            <person name="Shu C."/>
            <person name="Wu Y."/>
            <person name="Wang C."/>
            <person name="Bushley K.E."/>
            <person name="Xiang M."/>
            <person name="Liu X."/>
        </authorList>
    </citation>
    <scope>NUCLEOTIDE SEQUENCE [LARGE SCALE GENOMIC DNA]</scope>
    <source>
        <strain evidence="2 3">3608</strain>
    </source>
</reference>
<name>A0A0F7ZPK1_9HYPO</name>